<protein>
    <recommendedName>
        <fullName evidence="6">Threonylcarbamoyl-AMP synthase</fullName>
        <ecNumber evidence="5">2.7.7.87</ecNumber>
    </recommendedName>
</protein>
<comment type="similarity">
    <text evidence="4">Belongs to the SUA5 family.</text>
</comment>
<dbReference type="RefSeq" id="XP_013403269.1">
    <property type="nucleotide sequence ID" value="XM_013547815.1"/>
</dbReference>
<dbReference type="AlphaFoldDB" id="A0A1S3J0D6"/>
<dbReference type="KEGG" id="lak:106168660"/>
<comment type="catalytic activity">
    <reaction evidence="13">
        <text>L-threonine + hydrogencarbonate + ATP = L-threonylcarbamoyladenylate + diphosphate + H2O</text>
        <dbReference type="Rhea" id="RHEA:36407"/>
        <dbReference type="ChEBI" id="CHEBI:15377"/>
        <dbReference type="ChEBI" id="CHEBI:17544"/>
        <dbReference type="ChEBI" id="CHEBI:30616"/>
        <dbReference type="ChEBI" id="CHEBI:33019"/>
        <dbReference type="ChEBI" id="CHEBI:57926"/>
        <dbReference type="ChEBI" id="CHEBI:73682"/>
        <dbReference type="EC" id="2.7.7.87"/>
    </reaction>
</comment>
<comment type="subcellular location">
    <subcellularLocation>
        <location evidence="2">Cell membrane</location>
        <topology evidence="2">Peripheral membrane protein</topology>
    </subcellularLocation>
    <subcellularLocation>
        <location evidence="3">Cytoplasm</location>
    </subcellularLocation>
    <subcellularLocation>
        <location evidence="1">Mitochondrion</location>
    </subcellularLocation>
</comment>
<dbReference type="GO" id="GO:0061710">
    <property type="term" value="F:L-threonylcarbamoyladenylate synthase"/>
    <property type="evidence" value="ECO:0007669"/>
    <property type="project" value="UniProtKB-EC"/>
</dbReference>
<dbReference type="Gene3D" id="3.90.870.10">
    <property type="entry name" value="DHBP synthase"/>
    <property type="match status" value="1"/>
</dbReference>
<dbReference type="InterPro" id="IPR050156">
    <property type="entry name" value="TC-AMP_synthase_SUA5"/>
</dbReference>
<dbReference type="GeneID" id="106168660"/>
<keyword evidence="7" id="KW-1003">Cell membrane</keyword>
<dbReference type="GO" id="GO:0005886">
    <property type="term" value="C:plasma membrane"/>
    <property type="evidence" value="ECO:0007669"/>
    <property type="project" value="UniProtKB-SubCell"/>
</dbReference>
<dbReference type="InterPro" id="IPR017945">
    <property type="entry name" value="DHBP_synth_RibB-like_a/b_dom"/>
</dbReference>
<evidence type="ECO:0000259" key="16">
    <source>
        <dbReference type="PROSITE" id="PS51163"/>
    </source>
</evidence>
<comment type="subunit">
    <text evidence="15">Interacts with RSC1A1.</text>
</comment>
<accession>A0A1S3J0D6</accession>
<evidence type="ECO:0000256" key="13">
    <source>
        <dbReference type="ARBA" id="ARBA00048366"/>
    </source>
</evidence>
<dbReference type="GO" id="GO:0003725">
    <property type="term" value="F:double-stranded RNA binding"/>
    <property type="evidence" value="ECO:0007669"/>
    <property type="project" value="InterPro"/>
</dbReference>
<evidence type="ECO:0000256" key="14">
    <source>
        <dbReference type="ARBA" id="ARBA00058524"/>
    </source>
</evidence>
<evidence type="ECO:0000313" key="17">
    <source>
        <dbReference type="Proteomes" id="UP000085678"/>
    </source>
</evidence>
<organism evidence="17 18">
    <name type="scientific">Lingula anatina</name>
    <name type="common">Brachiopod</name>
    <name type="synonym">Lingula unguis</name>
    <dbReference type="NCBI Taxonomy" id="7574"/>
    <lineage>
        <taxon>Eukaryota</taxon>
        <taxon>Metazoa</taxon>
        <taxon>Spiralia</taxon>
        <taxon>Lophotrochozoa</taxon>
        <taxon>Brachiopoda</taxon>
        <taxon>Linguliformea</taxon>
        <taxon>Lingulata</taxon>
        <taxon>Lingulida</taxon>
        <taxon>Linguloidea</taxon>
        <taxon>Lingulidae</taxon>
        <taxon>Lingula</taxon>
    </lineage>
</organism>
<dbReference type="STRING" id="7574.A0A1S3J0D6"/>
<keyword evidence="8" id="KW-0963">Cytoplasm</keyword>
<keyword evidence="12" id="KW-0472">Membrane</keyword>
<evidence type="ECO:0000256" key="1">
    <source>
        <dbReference type="ARBA" id="ARBA00004173"/>
    </source>
</evidence>
<dbReference type="InterPro" id="IPR006070">
    <property type="entry name" value="Sua5-like_dom"/>
</dbReference>
<dbReference type="GO" id="GO:0005739">
    <property type="term" value="C:mitochondrion"/>
    <property type="evidence" value="ECO:0007669"/>
    <property type="project" value="UniProtKB-SubCell"/>
</dbReference>
<dbReference type="PANTHER" id="PTHR17490:SF10">
    <property type="entry name" value="THREONYLCARBAMOYL-AMP SYNTHASE"/>
    <property type="match status" value="1"/>
</dbReference>
<evidence type="ECO:0000256" key="6">
    <source>
        <dbReference type="ARBA" id="ARBA00015492"/>
    </source>
</evidence>
<name>A0A1S3J0D6_LINAN</name>
<evidence type="ECO:0000256" key="11">
    <source>
        <dbReference type="ARBA" id="ARBA00023128"/>
    </source>
</evidence>
<dbReference type="SUPFAM" id="SSF55821">
    <property type="entry name" value="YrdC/RibB"/>
    <property type="match status" value="1"/>
</dbReference>
<dbReference type="GO" id="GO:0006450">
    <property type="term" value="P:regulation of translational fidelity"/>
    <property type="evidence" value="ECO:0007669"/>
    <property type="project" value="TreeGrafter"/>
</dbReference>
<reference evidence="18" key="1">
    <citation type="submission" date="2025-08" db="UniProtKB">
        <authorList>
            <consortium name="RefSeq"/>
        </authorList>
    </citation>
    <scope>IDENTIFICATION</scope>
    <source>
        <tissue evidence="18">Gonads</tissue>
    </source>
</reference>
<dbReference type="PROSITE" id="PS51163">
    <property type="entry name" value="YRDC"/>
    <property type="match status" value="1"/>
</dbReference>
<evidence type="ECO:0000256" key="10">
    <source>
        <dbReference type="ARBA" id="ARBA00022946"/>
    </source>
</evidence>
<evidence type="ECO:0000256" key="5">
    <source>
        <dbReference type="ARBA" id="ARBA00012584"/>
    </source>
</evidence>
<dbReference type="Proteomes" id="UP000085678">
    <property type="component" value="Unplaced"/>
</dbReference>
<keyword evidence="17" id="KW-1185">Reference proteome</keyword>
<dbReference type="OrthoDB" id="3648309at2759"/>
<dbReference type="EC" id="2.7.7.87" evidence="5"/>
<dbReference type="NCBIfam" id="TIGR00057">
    <property type="entry name" value="L-threonylcarbamoyladenylate synthase"/>
    <property type="match status" value="1"/>
</dbReference>
<evidence type="ECO:0000313" key="18">
    <source>
        <dbReference type="RefSeq" id="XP_013403269.1"/>
    </source>
</evidence>
<evidence type="ECO:0000256" key="2">
    <source>
        <dbReference type="ARBA" id="ARBA00004202"/>
    </source>
</evidence>
<evidence type="ECO:0000256" key="3">
    <source>
        <dbReference type="ARBA" id="ARBA00004496"/>
    </source>
</evidence>
<comment type="function">
    <text evidence="14">Cytoplasmic and mitochondrial threonylcarbamoyl-AMP synthase required for the formation of a threonylcarbamoyl group on adenosine at position 37 (t(6)A37) in tRNAs that read codons beginning with adenine. Catalyzes the conversion of L-threonine, HCO(3)(-)/CO(2) and ATP to give threonylcarbamoyl-AMP (TC-AMP) as the acyladenylate intermediate, with the release of diphosphate. Participates in t(6)A37 formation in cytoplasmic and mitochondrial tRNAs. May regulate the activity of some transporters.</text>
</comment>
<evidence type="ECO:0000256" key="7">
    <source>
        <dbReference type="ARBA" id="ARBA00022475"/>
    </source>
</evidence>
<keyword evidence="11" id="KW-0496">Mitochondrion</keyword>
<feature type="domain" description="YrdC-like" evidence="16">
    <location>
        <begin position="50"/>
        <end position="238"/>
    </location>
</feature>
<sequence>MNVGVRRISGILHLQKLVCSQGQGQTLMKMNGGIKTQGDRVVCVDDQDVTLQVQVAVESLQADNIIAVPTDTIYGIAGLAQSVTAINKIYEIKQRDVNKPIAICVGEIKDVYKWGRVTVSEELLSELLPGPVTLVFERTAQLNPSLNPMTCLVGIRIPDHTFISSLARACGQPLALTSANVSAAGSTLSVQEFEHLWHKLDKVFDGGILGDGPLQRLGSTVIDLSCYGKYRIIRPGSAHKASLEVLHKFGLEEVAK</sequence>
<keyword evidence="10" id="KW-0809">Transit peptide</keyword>
<evidence type="ECO:0000256" key="9">
    <source>
        <dbReference type="ARBA" id="ARBA00022679"/>
    </source>
</evidence>
<dbReference type="FunFam" id="3.90.870.10:FF:000007">
    <property type="entry name" value="YrdC N6-threonylcarbamoyltransferase domain containing"/>
    <property type="match status" value="1"/>
</dbReference>
<evidence type="ECO:0000256" key="12">
    <source>
        <dbReference type="ARBA" id="ARBA00023136"/>
    </source>
</evidence>
<evidence type="ECO:0000256" key="15">
    <source>
        <dbReference type="ARBA" id="ARBA00063146"/>
    </source>
</evidence>
<dbReference type="FunCoup" id="A0A1S3J0D6">
    <property type="interactions" value="448"/>
</dbReference>
<dbReference type="GO" id="GO:0000049">
    <property type="term" value="F:tRNA binding"/>
    <property type="evidence" value="ECO:0007669"/>
    <property type="project" value="TreeGrafter"/>
</dbReference>
<gene>
    <name evidence="18" type="primary">LOC106168660</name>
</gene>
<keyword evidence="9" id="KW-0808">Transferase</keyword>
<dbReference type="Pfam" id="PF01300">
    <property type="entry name" value="Sua5_yciO_yrdC"/>
    <property type="match status" value="1"/>
</dbReference>
<dbReference type="PANTHER" id="PTHR17490">
    <property type="entry name" value="SUA5"/>
    <property type="match status" value="1"/>
</dbReference>
<evidence type="ECO:0000256" key="8">
    <source>
        <dbReference type="ARBA" id="ARBA00022490"/>
    </source>
</evidence>
<dbReference type="InParanoid" id="A0A1S3J0D6"/>
<dbReference type="OMA" id="YALGCQI"/>
<evidence type="ECO:0000256" key="4">
    <source>
        <dbReference type="ARBA" id="ARBA00007663"/>
    </source>
</evidence>
<proteinExistence type="inferred from homology"/>